<dbReference type="SUPFAM" id="SSF51430">
    <property type="entry name" value="NAD(P)-linked oxidoreductase"/>
    <property type="match status" value="1"/>
</dbReference>
<comment type="caution">
    <text evidence="3">The sequence shown here is derived from an EMBL/GenBank/DDBJ whole genome shotgun (WGS) entry which is preliminary data.</text>
</comment>
<dbReference type="EMBL" id="BMNT01000024">
    <property type="protein sequence ID" value="GGK96713.1"/>
    <property type="molecule type" value="Genomic_DNA"/>
</dbReference>
<evidence type="ECO:0000313" key="3">
    <source>
        <dbReference type="EMBL" id="GGK96713.1"/>
    </source>
</evidence>
<protein>
    <submittedName>
        <fullName evidence="3">Oxidoreductase</fullName>
    </submittedName>
</protein>
<reference evidence="3" key="1">
    <citation type="journal article" date="2014" name="Int. J. Syst. Evol. Microbiol.">
        <title>Complete genome sequence of Corynebacterium casei LMG S-19264T (=DSM 44701T), isolated from a smear-ripened cheese.</title>
        <authorList>
            <consortium name="US DOE Joint Genome Institute (JGI-PGF)"/>
            <person name="Walter F."/>
            <person name="Albersmeier A."/>
            <person name="Kalinowski J."/>
            <person name="Ruckert C."/>
        </authorList>
    </citation>
    <scope>NUCLEOTIDE SEQUENCE</scope>
    <source>
        <strain evidence="3">JCM 13064</strain>
    </source>
</reference>
<keyword evidence="1" id="KW-0560">Oxidoreductase</keyword>
<dbReference type="InterPro" id="IPR023210">
    <property type="entry name" value="NADP_OxRdtase_dom"/>
</dbReference>
<dbReference type="Proteomes" id="UP000645217">
    <property type="component" value="Unassembled WGS sequence"/>
</dbReference>
<dbReference type="PANTHER" id="PTHR43364:SF5">
    <property type="entry name" value="REDUCTASE"/>
    <property type="match status" value="1"/>
</dbReference>
<gene>
    <name evidence="3" type="ORF">GCM10007964_43700</name>
</gene>
<keyword evidence="4" id="KW-1185">Reference proteome</keyword>
<sequence>MEYAHLGRSGLTVSRLCLGTMNFGPETSEEDSHAIMDRAHELGINFFDTANVYGWKKGEGVTEQIIGRWFAKGGGRRERTVIATKLNGSMGDWPNDGKLSALHIRRACDASLKRLQTDYIDLYQMHHVDRETPIDEIWEAMEVLRQQGKIIYVGSSNFAGWHITAAQEAAKRRSFTGLVSEQSHYNLLTRTVELEVLPACDAYGLGVIPWSPLAGGLLGGILRKIDKGRSAADRVLAELDKHRDKIERYEAFCDELGEQPADVALAWLLRQQAVTGPIVGPRTLEQLDGSLRALEIDLDDKALARLDEIFPGPGGPAPEAYAW</sequence>
<evidence type="ECO:0000313" key="4">
    <source>
        <dbReference type="Proteomes" id="UP000645217"/>
    </source>
</evidence>
<dbReference type="Gene3D" id="3.20.20.100">
    <property type="entry name" value="NADP-dependent oxidoreductase domain"/>
    <property type="match status" value="1"/>
</dbReference>
<dbReference type="RefSeq" id="WP_189164890.1">
    <property type="nucleotide sequence ID" value="NZ_BMNT01000024.1"/>
</dbReference>
<dbReference type="FunFam" id="3.20.20.100:FF:000004">
    <property type="entry name" value="Oxidoreductase, aldo/keto reductase"/>
    <property type="match status" value="1"/>
</dbReference>
<proteinExistence type="predicted"/>
<dbReference type="InterPro" id="IPR050523">
    <property type="entry name" value="AKR_Detox_Biosynth"/>
</dbReference>
<feature type="domain" description="NADP-dependent oxidoreductase" evidence="2">
    <location>
        <begin position="15"/>
        <end position="309"/>
    </location>
</feature>
<evidence type="ECO:0000259" key="2">
    <source>
        <dbReference type="Pfam" id="PF00248"/>
    </source>
</evidence>
<accession>A0A917R976</accession>
<dbReference type="AlphaFoldDB" id="A0A917R976"/>
<dbReference type="Pfam" id="PF00248">
    <property type="entry name" value="Aldo_ket_red"/>
    <property type="match status" value="1"/>
</dbReference>
<dbReference type="CDD" id="cd19087">
    <property type="entry name" value="AKR_AKR12A1_B1_C1"/>
    <property type="match status" value="1"/>
</dbReference>
<dbReference type="PANTHER" id="PTHR43364">
    <property type="entry name" value="NADH-SPECIFIC METHYLGLYOXAL REDUCTASE-RELATED"/>
    <property type="match status" value="1"/>
</dbReference>
<name>A0A917R976_9ACTN</name>
<evidence type="ECO:0000256" key="1">
    <source>
        <dbReference type="ARBA" id="ARBA00023002"/>
    </source>
</evidence>
<dbReference type="GO" id="GO:0016491">
    <property type="term" value="F:oxidoreductase activity"/>
    <property type="evidence" value="ECO:0007669"/>
    <property type="project" value="UniProtKB-KW"/>
</dbReference>
<dbReference type="GO" id="GO:0005829">
    <property type="term" value="C:cytosol"/>
    <property type="evidence" value="ECO:0007669"/>
    <property type="project" value="TreeGrafter"/>
</dbReference>
<reference evidence="3" key="2">
    <citation type="submission" date="2020-09" db="EMBL/GenBank/DDBJ databases">
        <authorList>
            <person name="Sun Q."/>
            <person name="Ohkuma M."/>
        </authorList>
    </citation>
    <scope>NUCLEOTIDE SEQUENCE</scope>
    <source>
        <strain evidence="3">JCM 13064</strain>
    </source>
</reference>
<dbReference type="InterPro" id="IPR036812">
    <property type="entry name" value="NAD(P)_OxRdtase_dom_sf"/>
</dbReference>
<organism evidence="3 4">
    <name type="scientific">Sphaerisporangium melleum</name>
    <dbReference type="NCBI Taxonomy" id="321316"/>
    <lineage>
        <taxon>Bacteria</taxon>
        <taxon>Bacillati</taxon>
        <taxon>Actinomycetota</taxon>
        <taxon>Actinomycetes</taxon>
        <taxon>Streptosporangiales</taxon>
        <taxon>Streptosporangiaceae</taxon>
        <taxon>Sphaerisporangium</taxon>
    </lineage>
</organism>